<dbReference type="Gene3D" id="3.90.20.10">
    <property type="match status" value="2"/>
</dbReference>
<keyword evidence="2" id="KW-1185">Reference proteome</keyword>
<evidence type="ECO:0008006" key="3">
    <source>
        <dbReference type="Google" id="ProtNLM"/>
    </source>
</evidence>
<organism evidence="1 2">
    <name type="scientific">Bacillus infantis NRRL B-14911</name>
    <dbReference type="NCBI Taxonomy" id="1367477"/>
    <lineage>
        <taxon>Bacteria</taxon>
        <taxon>Bacillati</taxon>
        <taxon>Bacillota</taxon>
        <taxon>Bacilli</taxon>
        <taxon>Bacillales</taxon>
        <taxon>Bacillaceae</taxon>
        <taxon>Bacillus</taxon>
    </lineage>
</organism>
<dbReference type="EMBL" id="CP006643">
    <property type="protein sequence ID" value="AGX06227.1"/>
    <property type="molecule type" value="Genomic_DNA"/>
</dbReference>
<name>U5LI08_9BACI</name>
<protein>
    <recommendedName>
        <fullName evidence="3">t-SNARE coiled-coil homology domain-containing protein</fullName>
    </recommendedName>
</protein>
<evidence type="ECO:0000313" key="1">
    <source>
        <dbReference type="EMBL" id="AGX06227.1"/>
    </source>
</evidence>
<dbReference type="RefSeq" id="WP_009793008.1">
    <property type="nucleotide sequence ID" value="NC_022524.1"/>
</dbReference>
<dbReference type="PATRIC" id="fig|1367477.3.peg.4371"/>
<dbReference type="Proteomes" id="UP000017805">
    <property type="component" value="Chromosome"/>
</dbReference>
<accession>U5LI08</accession>
<proteinExistence type="predicted"/>
<dbReference type="KEGG" id="bif:N288_21920"/>
<sequence length="138" mass="16274">MEKSLEQILVIMQEQIVDLGSQMNSRFDAMEKRLDGVDKRFDAVDKRFDAVDKRFDAADERFDAVNKRLDTMDERFDNLTTEMRSHFKHIETKLDHHEKLYQVVSNELNAAQIDIEYLSEKTGVHDKEINQLKKTIKV</sequence>
<dbReference type="SUPFAM" id="SSF57997">
    <property type="entry name" value="Tropomyosin"/>
    <property type="match status" value="1"/>
</dbReference>
<evidence type="ECO:0000313" key="2">
    <source>
        <dbReference type="Proteomes" id="UP000017805"/>
    </source>
</evidence>
<dbReference type="HOGENOM" id="CLU_1851131_0_0_9"/>
<reference evidence="1 2" key="1">
    <citation type="submission" date="2013-07" db="EMBL/GenBank/DDBJ databases">
        <title>Complete genome sequence of Bacillus infantis NRRL B-14911 that has potential to induce cardiac disease by antigenic mimicry.</title>
        <authorList>
            <person name="Massilamany C."/>
            <person name="Smith T.P.L."/>
            <person name="Loy J.D."/>
            <person name="Barletta R."/>
            <person name="Reddy J."/>
        </authorList>
    </citation>
    <scope>NUCLEOTIDE SEQUENCE [LARGE SCALE GENOMIC DNA]</scope>
    <source>
        <strain evidence="1 2">NRRL B-14911</strain>
    </source>
</reference>
<dbReference type="STRING" id="1367477.N288_21920"/>
<dbReference type="AlphaFoldDB" id="U5LI08"/>
<gene>
    <name evidence="1" type="ORF">N288_21920</name>
</gene>
<dbReference type="OrthoDB" id="2963161at2"/>